<dbReference type="Proteomes" id="UP000030671">
    <property type="component" value="Unassembled WGS sequence"/>
</dbReference>
<dbReference type="KEGG" id="hir:HETIRDRAFT_162851"/>
<organism evidence="1 2">
    <name type="scientific">Heterobasidion irregulare (strain TC 32-1)</name>
    <dbReference type="NCBI Taxonomy" id="747525"/>
    <lineage>
        <taxon>Eukaryota</taxon>
        <taxon>Fungi</taxon>
        <taxon>Dikarya</taxon>
        <taxon>Basidiomycota</taxon>
        <taxon>Agaricomycotina</taxon>
        <taxon>Agaricomycetes</taxon>
        <taxon>Russulales</taxon>
        <taxon>Bondarzewiaceae</taxon>
        <taxon>Heterobasidion</taxon>
        <taxon>Heterobasidion annosum species complex</taxon>
    </lineage>
</organism>
<sequence length="60" mass="7213">MPTFSDKQYINEDYTFKYYQMIPDLCYRIYCSCKSFCEKFSECLSFAPILSRISQTKSLH</sequence>
<accession>W4JR93</accession>
<evidence type="ECO:0000313" key="1">
    <source>
        <dbReference type="EMBL" id="ETW76092.1"/>
    </source>
</evidence>
<dbReference type="InParanoid" id="W4JR93"/>
<reference evidence="1 2" key="1">
    <citation type="journal article" date="2012" name="New Phytol.">
        <title>Insight into trade-off between wood decay and parasitism from the genome of a fungal forest pathogen.</title>
        <authorList>
            <person name="Olson A."/>
            <person name="Aerts A."/>
            <person name="Asiegbu F."/>
            <person name="Belbahri L."/>
            <person name="Bouzid O."/>
            <person name="Broberg A."/>
            <person name="Canback B."/>
            <person name="Coutinho P.M."/>
            <person name="Cullen D."/>
            <person name="Dalman K."/>
            <person name="Deflorio G."/>
            <person name="van Diepen L.T."/>
            <person name="Dunand C."/>
            <person name="Duplessis S."/>
            <person name="Durling M."/>
            <person name="Gonthier P."/>
            <person name="Grimwood J."/>
            <person name="Fossdal C.G."/>
            <person name="Hansson D."/>
            <person name="Henrissat B."/>
            <person name="Hietala A."/>
            <person name="Himmelstrand K."/>
            <person name="Hoffmeister D."/>
            <person name="Hogberg N."/>
            <person name="James T.Y."/>
            <person name="Karlsson M."/>
            <person name="Kohler A."/>
            <person name="Kues U."/>
            <person name="Lee Y.H."/>
            <person name="Lin Y.C."/>
            <person name="Lind M."/>
            <person name="Lindquist E."/>
            <person name="Lombard V."/>
            <person name="Lucas S."/>
            <person name="Lunden K."/>
            <person name="Morin E."/>
            <person name="Murat C."/>
            <person name="Park J."/>
            <person name="Raffaello T."/>
            <person name="Rouze P."/>
            <person name="Salamov A."/>
            <person name="Schmutz J."/>
            <person name="Solheim H."/>
            <person name="Stahlberg J."/>
            <person name="Velez H."/>
            <person name="de Vries R.P."/>
            <person name="Wiebenga A."/>
            <person name="Woodward S."/>
            <person name="Yakovlev I."/>
            <person name="Garbelotto M."/>
            <person name="Martin F."/>
            <person name="Grigoriev I.V."/>
            <person name="Stenlid J."/>
        </authorList>
    </citation>
    <scope>NUCLEOTIDE SEQUENCE [LARGE SCALE GENOMIC DNA]</scope>
    <source>
        <strain evidence="1 2">TC 32-1</strain>
    </source>
</reference>
<dbReference type="GeneID" id="20667798"/>
<name>W4JR93_HETIT</name>
<evidence type="ECO:0000313" key="2">
    <source>
        <dbReference type="Proteomes" id="UP000030671"/>
    </source>
</evidence>
<dbReference type="HOGENOM" id="CLU_2942043_0_0_1"/>
<dbReference type="EMBL" id="KI925465">
    <property type="protein sequence ID" value="ETW76092.1"/>
    <property type="molecule type" value="Genomic_DNA"/>
</dbReference>
<dbReference type="RefSeq" id="XP_009552312.1">
    <property type="nucleotide sequence ID" value="XM_009554017.1"/>
</dbReference>
<protein>
    <submittedName>
        <fullName evidence="1">Uncharacterized protein</fullName>
    </submittedName>
</protein>
<dbReference type="AlphaFoldDB" id="W4JR93"/>
<proteinExistence type="predicted"/>
<keyword evidence="2" id="KW-1185">Reference proteome</keyword>
<gene>
    <name evidence="1" type="ORF">HETIRDRAFT_162851</name>
</gene>